<evidence type="ECO:0000256" key="1">
    <source>
        <dbReference type="ARBA" id="ARBA00004325"/>
    </source>
</evidence>
<comment type="caution">
    <text evidence="9">The sequence shown here is derived from an EMBL/GenBank/DDBJ whole genome shotgun (WGS) entry which is preliminary data.</text>
</comment>
<dbReference type="Gene3D" id="1.20.5.340">
    <property type="match status" value="1"/>
</dbReference>
<protein>
    <submittedName>
        <fullName evidence="9">Mitochondrial calcium uniporter regulator 1</fullName>
    </submittedName>
</protein>
<dbReference type="Proteomes" id="UP000700334">
    <property type="component" value="Unassembled WGS sequence"/>
</dbReference>
<dbReference type="EMBL" id="JAGFMF010011778">
    <property type="protein sequence ID" value="KAG8513069.1"/>
    <property type="molecule type" value="Genomic_DNA"/>
</dbReference>
<evidence type="ECO:0000256" key="6">
    <source>
        <dbReference type="ARBA" id="ARBA00023128"/>
    </source>
</evidence>
<feature type="coiled-coil region" evidence="8">
    <location>
        <begin position="292"/>
        <end position="319"/>
    </location>
</feature>
<evidence type="ECO:0000256" key="3">
    <source>
        <dbReference type="ARBA" id="ARBA00022692"/>
    </source>
</evidence>
<dbReference type="GO" id="GO:0005743">
    <property type="term" value="C:mitochondrial inner membrane"/>
    <property type="evidence" value="ECO:0007669"/>
    <property type="project" value="TreeGrafter"/>
</dbReference>
<dbReference type="GO" id="GO:0051561">
    <property type="term" value="P:positive regulation of mitochondrial calcium ion concentration"/>
    <property type="evidence" value="ECO:0007669"/>
    <property type="project" value="TreeGrafter"/>
</dbReference>
<dbReference type="PANTHER" id="PTHR14360:SF11">
    <property type="entry name" value="MITOCHONDRIAL CALCIUM UNIPORTER REGULATOR 1"/>
    <property type="match status" value="1"/>
</dbReference>
<dbReference type="FunFam" id="1.20.5.340:FF:000015">
    <property type="entry name" value="Mitochondrial calcium uniporter regulator 1"/>
    <property type="match status" value="1"/>
</dbReference>
<gene>
    <name evidence="9" type="ORF">J0S82_004015</name>
</gene>
<evidence type="ECO:0000313" key="9">
    <source>
        <dbReference type="EMBL" id="KAG8513069.1"/>
    </source>
</evidence>
<evidence type="ECO:0000256" key="4">
    <source>
        <dbReference type="ARBA" id="ARBA00022989"/>
    </source>
</evidence>
<dbReference type="GO" id="GO:0036444">
    <property type="term" value="P:calcium import into the mitochondrion"/>
    <property type="evidence" value="ECO:0007669"/>
    <property type="project" value="TreeGrafter"/>
</dbReference>
<evidence type="ECO:0000256" key="2">
    <source>
        <dbReference type="ARBA" id="ARBA00007224"/>
    </source>
</evidence>
<evidence type="ECO:0000256" key="8">
    <source>
        <dbReference type="SAM" id="Coils"/>
    </source>
</evidence>
<keyword evidence="6" id="KW-0496">Mitochondrion</keyword>
<keyword evidence="7" id="KW-0472">Membrane</keyword>
<proteinExistence type="inferred from homology"/>
<evidence type="ECO:0000256" key="7">
    <source>
        <dbReference type="ARBA" id="ARBA00023136"/>
    </source>
</evidence>
<dbReference type="Pfam" id="PF07798">
    <property type="entry name" value="CCDC90-like"/>
    <property type="match status" value="1"/>
</dbReference>
<dbReference type="PANTHER" id="PTHR14360">
    <property type="entry name" value="PROTEIN FMP32, MITOCHONDRIAL"/>
    <property type="match status" value="1"/>
</dbReference>
<evidence type="ECO:0000256" key="5">
    <source>
        <dbReference type="ARBA" id="ARBA00023054"/>
    </source>
</evidence>
<dbReference type="InterPro" id="IPR024461">
    <property type="entry name" value="CCDC90-like"/>
</dbReference>
<sequence>MDCGSVAGERPKPSPGRRRLLLFLPASRCGSPGGRGVPARRCLSAFPGGLGALRPRVPAVPGGASRASPLLLLLLVPSPRLAAAAPRRPLGDWECSRLGPTAPSAGRGGAGRCPAGLGPGVLGAASALHLCHGSAAALASSRRELAALDLACDTDKGNSMVWEVCRLVFMVLSCSFPPLDLVLNCIVLSILELSLSSGCLQLERRRKDFTSSGSRKLYFDTHALVCLLEENGFTTQQAEIIVSALVKIMDANMDIVYKDMVTKMQQEITLQQIMSQISNVKKDMIILEKSEFSMLRAENEKMKLELHQLKQQVMDEVLKVRTDTKLDFNLEKSRVKELVCSFIKNRKFFSLHDRMFDEVAVYMQYSLNERKLLEMKTEMVALHAKQDRAVTQTDRKIDTEVAGLKTMLESHKLDNIKYLADDIPAVIVGRISLSLGPLTLLRILCSTCPHPSVGTMNSF</sequence>
<dbReference type="AlphaFoldDB" id="A0A8J6DLT9"/>
<comment type="subcellular location">
    <subcellularLocation>
        <location evidence="1">Mitochondrion membrane</location>
    </subcellularLocation>
</comment>
<organism evidence="9 10">
    <name type="scientific">Galemys pyrenaicus</name>
    <name type="common">Iberian desman</name>
    <name type="synonym">Pyrenean desman</name>
    <dbReference type="NCBI Taxonomy" id="202257"/>
    <lineage>
        <taxon>Eukaryota</taxon>
        <taxon>Metazoa</taxon>
        <taxon>Chordata</taxon>
        <taxon>Craniata</taxon>
        <taxon>Vertebrata</taxon>
        <taxon>Euteleostomi</taxon>
        <taxon>Mammalia</taxon>
        <taxon>Eutheria</taxon>
        <taxon>Laurasiatheria</taxon>
        <taxon>Eulipotyphla</taxon>
        <taxon>Talpidae</taxon>
        <taxon>Galemys</taxon>
    </lineage>
</organism>
<keyword evidence="3" id="KW-0812">Transmembrane</keyword>
<name>A0A8J6DLT9_GALPY</name>
<reference evidence="9" key="1">
    <citation type="journal article" date="2021" name="Evol. Appl.">
        <title>The genome of the Pyrenean desman and the effects of bottlenecks and inbreeding on the genomic landscape of an endangered species.</title>
        <authorList>
            <person name="Escoda L."/>
            <person name="Castresana J."/>
        </authorList>
    </citation>
    <scope>NUCLEOTIDE SEQUENCE</scope>
    <source>
        <strain evidence="9">IBE-C5619</strain>
    </source>
</reference>
<keyword evidence="10" id="KW-1185">Reference proteome</keyword>
<comment type="similarity">
    <text evidence="2">Belongs to the CCDC90 family.</text>
</comment>
<keyword evidence="4" id="KW-1133">Transmembrane helix</keyword>
<keyword evidence="5 8" id="KW-0175">Coiled coil</keyword>
<evidence type="ECO:0000313" key="10">
    <source>
        <dbReference type="Proteomes" id="UP000700334"/>
    </source>
</evidence>
<accession>A0A8J6DLT9</accession>
<dbReference type="OrthoDB" id="889336at2759"/>